<sequence length="211" mass="23265">SSRSSGHIPARSKSYQPLQTPARKKHHNPVRHDAVRRTPHDPRRGAGGHAPGLLGPGHAAPPDQHVWRRRLAPGLRRPQPQLRGPAALAARRRGAVGPGLLLRQRQRPDGRVGLEGRAQPGVRGRRLQPRPERSRPGRRPAAGPPGRADRPLALAERQHPRLHRRRAQPGPQGARRRPRGDVRHAGRPGQVLDAFPAFPQRHLLAQRSAST</sequence>
<feature type="non-terminal residue" evidence="2">
    <location>
        <position position="211"/>
    </location>
</feature>
<feature type="compositionally biased region" description="Basic and acidic residues" evidence="1">
    <location>
        <begin position="30"/>
        <end position="44"/>
    </location>
</feature>
<dbReference type="AlphaFoldDB" id="A0AAE1H310"/>
<feature type="compositionally biased region" description="Low complexity" evidence="1">
    <location>
        <begin position="51"/>
        <end position="62"/>
    </location>
</feature>
<evidence type="ECO:0000313" key="3">
    <source>
        <dbReference type="Proteomes" id="UP001219518"/>
    </source>
</evidence>
<proteinExistence type="predicted"/>
<dbReference type="Proteomes" id="UP001219518">
    <property type="component" value="Unassembled WGS sequence"/>
</dbReference>
<feature type="compositionally biased region" description="Low complexity" evidence="1">
    <location>
        <begin position="78"/>
        <end position="89"/>
    </location>
</feature>
<gene>
    <name evidence="2" type="ORF">KUF71_022278</name>
</gene>
<organism evidence="2 3">
    <name type="scientific">Frankliniella fusca</name>
    <dbReference type="NCBI Taxonomy" id="407009"/>
    <lineage>
        <taxon>Eukaryota</taxon>
        <taxon>Metazoa</taxon>
        <taxon>Ecdysozoa</taxon>
        <taxon>Arthropoda</taxon>
        <taxon>Hexapoda</taxon>
        <taxon>Insecta</taxon>
        <taxon>Pterygota</taxon>
        <taxon>Neoptera</taxon>
        <taxon>Paraneoptera</taxon>
        <taxon>Thysanoptera</taxon>
        <taxon>Terebrantia</taxon>
        <taxon>Thripoidea</taxon>
        <taxon>Thripidae</taxon>
        <taxon>Frankliniella</taxon>
    </lineage>
</organism>
<name>A0AAE1H310_9NEOP</name>
<accession>A0AAE1H310</accession>
<reference evidence="2" key="2">
    <citation type="journal article" date="2023" name="BMC Genomics">
        <title>Pest status, molecular evolution, and epigenetic factors derived from the genome assembly of Frankliniella fusca, a thysanopteran phytovirus vector.</title>
        <authorList>
            <person name="Catto M.A."/>
            <person name="Labadie P.E."/>
            <person name="Jacobson A.L."/>
            <person name="Kennedy G.G."/>
            <person name="Srinivasan R."/>
            <person name="Hunt B.G."/>
        </authorList>
    </citation>
    <scope>NUCLEOTIDE SEQUENCE</scope>
    <source>
        <strain evidence="2">PL_HMW_Pooled</strain>
    </source>
</reference>
<comment type="caution">
    <text evidence="2">The sequence shown here is derived from an EMBL/GenBank/DDBJ whole genome shotgun (WGS) entry which is preliminary data.</text>
</comment>
<evidence type="ECO:0000256" key="1">
    <source>
        <dbReference type="SAM" id="MobiDB-lite"/>
    </source>
</evidence>
<dbReference type="EMBL" id="JAHWGI010000297">
    <property type="protein sequence ID" value="KAK3912690.1"/>
    <property type="molecule type" value="Genomic_DNA"/>
</dbReference>
<keyword evidence="3" id="KW-1185">Reference proteome</keyword>
<reference evidence="2" key="1">
    <citation type="submission" date="2021-07" db="EMBL/GenBank/DDBJ databases">
        <authorList>
            <person name="Catto M.A."/>
            <person name="Jacobson A."/>
            <person name="Kennedy G."/>
            <person name="Labadie P."/>
            <person name="Hunt B.G."/>
            <person name="Srinivasan R."/>
        </authorList>
    </citation>
    <scope>NUCLEOTIDE SEQUENCE</scope>
    <source>
        <strain evidence="2">PL_HMW_Pooled</strain>
        <tissue evidence="2">Head</tissue>
    </source>
</reference>
<feature type="region of interest" description="Disordered" evidence="1">
    <location>
        <begin position="1"/>
        <end position="211"/>
    </location>
</feature>
<evidence type="ECO:0000313" key="2">
    <source>
        <dbReference type="EMBL" id="KAK3912690.1"/>
    </source>
</evidence>
<protein>
    <submittedName>
        <fullName evidence="2">Sperm-associated antigen 1</fullName>
    </submittedName>
</protein>